<dbReference type="InterPro" id="IPR036271">
    <property type="entry name" value="Tet_transcr_reg_TetR-rel_C_sf"/>
</dbReference>
<keyword evidence="1 2" id="KW-0238">DNA-binding</keyword>
<keyword evidence="5" id="KW-1185">Reference proteome</keyword>
<dbReference type="SUPFAM" id="SSF46689">
    <property type="entry name" value="Homeodomain-like"/>
    <property type="match status" value="1"/>
</dbReference>
<dbReference type="AlphaFoldDB" id="A0A2N7ATQ3"/>
<dbReference type="SUPFAM" id="SSF48498">
    <property type="entry name" value="Tetracyclin repressor-like, C-terminal domain"/>
    <property type="match status" value="1"/>
</dbReference>
<gene>
    <name evidence="4" type="ORF">CBP76_07535</name>
</gene>
<evidence type="ECO:0000313" key="5">
    <source>
        <dbReference type="Proteomes" id="UP000235649"/>
    </source>
</evidence>
<protein>
    <submittedName>
        <fullName evidence="4">TetR family transcriptional regulator</fullName>
    </submittedName>
</protein>
<dbReference type="PANTHER" id="PTHR43479">
    <property type="entry name" value="ACREF/ENVCD OPERON REPRESSOR-RELATED"/>
    <property type="match status" value="1"/>
</dbReference>
<dbReference type="Pfam" id="PF00440">
    <property type="entry name" value="TetR_N"/>
    <property type="match status" value="1"/>
</dbReference>
<dbReference type="Gene3D" id="1.10.357.10">
    <property type="entry name" value="Tetracycline Repressor, domain 2"/>
    <property type="match status" value="1"/>
</dbReference>
<comment type="caution">
    <text evidence="4">The sequence shown here is derived from an EMBL/GenBank/DDBJ whole genome shotgun (WGS) entry which is preliminary data.</text>
</comment>
<dbReference type="GO" id="GO:0003677">
    <property type="term" value="F:DNA binding"/>
    <property type="evidence" value="ECO:0007669"/>
    <property type="project" value="UniProtKB-UniRule"/>
</dbReference>
<evidence type="ECO:0000256" key="1">
    <source>
        <dbReference type="ARBA" id="ARBA00023125"/>
    </source>
</evidence>
<dbReference type="EMBL" id="NIPR01000023">
    <property type="protein sequence ID" value="PMD69844.1"/>
    <property type="molecule type" value="Genomic_DNA"/>
</dbReference>
<dbReference type="Proteomes" id="UP000235649">
    <property type="component" value="Unassembled WGS sequence"/>
</dbReference>
<dbReference type="OrthoDB" id="9780824at2"/>
<dbReference type="PANTHER" id="PTHR43479:SF11">
    <property type="entry name" value="ACREF_ENVCD OPERON REPRESSOR-RELATED"/>
    <property type="match status" value="1"/>
</dbReference>
<dbReference type="RefSeq" id="WP_102196292.1">
    <property type="nucleotide sequence ID" value="NZ_NIPR01000023.1"/>
</dbReference>
<sequence>MEKTFQDLSDWLATSDMPNGKKKVLKASLQLFSKQGYDGTSTAEIAKLSGMSQATIFKYFKSKDDLLLFILEPMIDHILPTYGEEFAKQVNSSNYDLESLVQFIVRNRFEFLVQNRDAAIILISQVLINDKVRNMLLDKVMSLKDLFFNNIWKALKDTGEMREDVDPIEWIRMVIGQIILYFLQSQRILDTIDDKQLDHDLSQIEDSVVRAIKK</sequence>
<feature type="domain" description="HTH tetR-type" evidence="3">
    <location>
        <begin position="18"/>
        <end position="78"/>
    </location>
</feature>
<organism evidence="4 5">
    <name type="scientific">Companilactobacillus nuruki</name>
    <dbReference type="NCBI Taxonomy" id="1993540"/>
    <lineage>
        <taxon>Bacteria</taxon>
        <taxon>Bacillati</taxon>
        <taxon>Bacillota</taxon>
        <taxon>Bacilli</taxon>
        <taxon>Lactobacillales</taxon>
        <taxon>Lactobacillaceae</taxon>
        <taxon>Companilactobacillus</taxon>
    </lineage>
</organism>
<dbReference type="InterPro" id="IPR009057">
    <property type="entry name" value="Homeodomain-like_sf"/>
</dbReference>
<evidence type="ECO:0000256" key="2">
    <source>
        <dbReference type="PROSITE-ProRule" id="PRU00335"/>
    </source>
</evidence>
<dbReference type="InterPro" id="IPR050624">
    <property type="entry name" value="HTH-type_Tx_Regulator"/>
</dbReference>
<proteinExistence type="predicted"/>
<dbReference type="PRINTS" id="PR00455">
    <property type="entry name" value="HTHTETR"/>
</dbReference>
<feature type="DNA-binding region" description="H-T-H motif" evidence="2">
    <location>
        <begin position="41"/>
        <end position="60"/>
    </location>
</feature>
<reference evidence="4 5" key="1">
    <citation type="submission" date="2017-05" db="EMBL/GenBank/DDBJ databases">
        <title>Lactobacillus nurukis nov., sp. nov., isolated from nuruk.</title>
        <authorList>
            <person name="Kim S.-J."/>
        </authorList>
    </citation>
    <scope>NUCLEOTIDE SEQUENCE [LARGE SCALE GENOMIC DNA]</scope>
    <source>
        <strain evidence="4 5">SYF10-1a</strain>
    </source>
</reference>
<dbReference type="InterPro" id="IPR001647">
    <property type="entry name" value="HTH_TetR"/>
</dbReference>
<name>A0A2N7ATQ3_9LACO</name>
<evidence type="ECO:0000313" key="4">
    <source>
        <dbReference type="EMBL" id="PMD69844.1"/>
    </source>
</evidence>
<accession>A0A2N7ATQ3</accession>
<dbReference type="PROSITE" id="PS50977">
    <property type="entry name" value="HTH_TETR_2"/>
    <property type="match status" value="1"/>
</dbReference>
<evidence type="ECO:0000259" key="3">
    <source>
        <dbReference type="PROSITE" id="PS50977"/>
    </source>
</evidence>